<dbReference type="EMBL" id="KL660621">
    <property type="protein sequence ID" value="KFA65051.1"/>
    <property type="molecule type" value="Genomic_DNA"/>
</dbReference>
<dbReference type="InterPro" id="IPR029044">
    <property type="entry name" value="Nucleotide-diphossugar_trans"/>
</dbReference>
<proteinExistence type="predicted"/>
<dbReference type="OMA" id="WVEMALP"/>
<protein>
    <recommendedName>
        <fullName evidence="3">Glycosyltransferase family 8 protein</fullName>
    </recommendedName>
</protein>
<evidence type="ECO:0000313" key="1">
    <source>
        <dbReference type="EMBL" id="KFA65051.1"/>
    </source>
</evidence>
<dbReference type="HOGENOM" id="CLU_048469_0_1_1"/>
<name>A0A084QM66_STAC4</name>
<reference evidence="1 2" key="1">
    <citation type="journal article" date="2014" name="BMC Genomics">
        <title>Comparative genome sequencing reveals chemotype-specific gene clusters in the toxigenic black mold Stachybotrys.</title>
        <authorList>
            <person name="Semeiks J."/>
            <person name="Borek D."/>
            <person name="Otwinowski Z."/>
            <person name="Grishin N.V."/>
        </authorList>
    </citation>
    <scope>NUCLEOTIDE SEQUENCE [LARGE SCALE GENOMIC DNA]</scope>
    <source>
        <strain evidence="1 2">IBT 40285</strain>
    </source>
</reference>
<dbReference type="InterPro" id="IPR002495">
    <property type="entry name" value="Glyco_trans_8"/>
</dbReference>
<dbReference type="GO" id="GO:0016757">
    <property type="term" value="F:glycosyltransferase activity"/>
    <property type="evidence" value="ECO:0007669"/>
    <property type="project" value="InterPro"/>
</dbReference>
<dbReference type="PANTHER" id="PTHR11183">
    <property type="entry name" value="GLYCOGENIN SUBFAMILY MEMBER"/>
    <property type="match status" value="1"/>
</dbReference>
<dbReference type="AlphaFoldDB" id="A0A084QM66"/>
<dbReference type="InterPro" id="IPR050587">
    <property type="entry name" value="GNT1/Glycosyltrans_8"/>
</dbReference>
<evidence type="ECO:0000313" key="2">
    <source>
        <dbReference type="Proteomes" id="UP000028524"/>
    </source>
</evidence>
<evidence type="ECO:0008006" key="3">
    <source>
        <dbReference type="Google" id="ProtNLM"/>
    </source>
</evidence>
<dbReference type="Proteomes" id="UP000028524">
    <property type="component" value="Unassembled WGS sequence"/>
</dbReference>
<keyword evidence="2" id="KW-1185">Reference proteome</keyword>
<gene>
    <name evidence="1" type="ORF">S40285_08334</name>
</gene>
<accession>A0A084QM66</accession>
<dbReference type="SUPFAM" id="SSF53448">
    <property type="entry name" value="Nucleotide-diphospho-sugar transferases"/>
    <property type="match status" value="1"/>
</dbReference>
<dbReference type="Gene3D" id="3.90.550.10">
    <property type="entry name" value="Spore Coat Polysaccharide Biosynthesis Protein SpsA, Chain A"/>
    <property type="match status" value="1"/>
</dbReference>
<organism evidence="1 2">
    <name type="scientific">Stachybotrys chlorohalonatus (strain IBT 40285)</name>
    <dbReference type="NCBI Taxonomy" id="1283841"/>
    <lineage>
        <taxon>Eukaryota</taxon>
        <taxon>Fungi</taxon>
        <taxon>Dikarya</taxon>
        <taxon>Ascomycota</taxon>
        <taxon>Pezizomycotina</taxon>
        <taxon>Sordariomycetes</taxon>
        <taxon>Hypocreomycetidae</taxon>
        <taxon>Hypocreales</taxon>
        <taxon>Stachybotryaceae</taxon>
        <taxon>Stachybotrys</taxon>
    </lineage>
</organism>
<dbReference type="Pfam" id="PF01501">
    <property type="entry name" value="Glyco_transf_8"/>
    <property type="match status" value="1"/>
</dbReference>
<dbReference type="OrthoDB" id="2014201at2759"/>
<dbReference type="STRING" id="1283841.A0A084QM66"/>
<sequence>MIWQRFFRPSSPTTLASLRSPRKGHWLLGLACATVFLLLTSALLVRNQMVKTITPKKVEKPKVVHEPIIRPEYLPAPLIPTNSTGNRYAFATWLSSTEGANSDSLDDDIYFVATRLLVWQVLHDPLTKSSGIDMVVMVGPDVSETHRERLRKDGAIVRPMELVHGLDDAWIVPKFSRWSTVMGKLRAWEMEEYSRVVLLDGDMILQSPLDDIFDDPGVQLMRTKPDVGRMPDEPELPDEYVLGTYMEIGGVRHSWPPKEWEHNPRYFNAGFFVLKPDRKMFEYFLGLLDLNSRFDPTYPEQNLLNYAFRWDGAMPWKEIDDIWNIRFATEKDLDGGVVSIHGKWWHPRSGGNQLRDLMLSKRWQMHGYYMGREGL</sequence>
<dbReference type="InParanoid" id="A0A084QM66"/>